<gene>
    <name evidence="1" type="ORF">ACJRO7_020720</name>
</gene>
<dbReference type="Pfam" id="PF14299">
    <property type="entry name" value="PP2"/>
    <property type="match status" value="1"/>
</dbReference>
<organism evidence="1 2">
    <name type="scientific">Eucalyptus globulus</name>
    <name type="common">Tasmanian blue gum</name>
    <dbReference type="NCBI Taxonomy" id="34317"/>
    <lineage>
        <taxon>Eukaryota</taxon>
        <taxon>Viridiplantae</taxon>
        <taxon>Streptophyta</taxon>
        <taxon>Embryophyta</taxon>
        <taxon>Tracheophyta</taxon>
        <taxon>Spermatophyta</taxon>
        <taxon>Magnoliopsida</taxon>
        <taxon>eudicotyledons</taxon>
        <taxon>Gunneridae</taxon>
        <taxon>Pentapetalae</taxon>
        <taxon>rosids</taxon>
        <taxon>malvids</taxon>
        <taxon>Myrtales</taxon>
        <taxon>Myrtaceae</taxon>
        <taxon>Myrtoideae</taxon>
        <taxon>Eucalypteae</taxon>
        <taxon>Eucalyptus</taxon>
    </lineage>
</organism>
<evidence type="ECO:0000313" key="1">
    <source>
        <dbReference type="EMBL" id="KAL3739353.1"/>
    </source>
</evidence>
<dbReference type="PANTHER" id="PTHR48478:SF1">
    <property type="entry name" value="LECTIN-LIKE"/>
    <property type="match status" value="1"/>
</dbReference>
<dbReference type="PANTHER" id="PTHR48478">
    <property type="entry name" value="LECTIN-LIKE"/>
    <property type="match status" value="1"/>
</dbReference>
<dbReference type="InterPro" id="IPR025886">
    <property type="entry name" value="PP2-like"/>
</dbReference>
<protein>
    <submittedName>
        <fullName evidence="1">Uncharacterized protein</fullName>
    </submittedName>
</protein>
<dbReference type="InterPro" id="IPR052147">
    <property type="entry name" value="PP2-like/Lectin"/>
</dbReference>
<keyword evidence="2" id="KW-1185">Reference proteome</keyword>
<sequence length="199" mass="23049">MLRRAIGDKIFSLNVDEVTHQVYEGPYIHKYWVDKELNRNCLMVLASTLSIICSDRSEYWTWAEEEESCYPSNVNLHVARLNYVCWLDIKGKCKTSVLSQRTMYDVAIVVKMSSQNYGWEMPVNLSLEFPDGNRQVRTERLDNSEKERWIPISIGKFEMTPKTIGEMSFSLTQTGNYWKSGLSVKGVIFTPTAENEQPK</sequence>
<dbReference type="AlphaFoldDB" id="A0ABD3KJ10"/>
<name>A0ABD3KJ10_EUCGL</name>
<evidence type="ECO:0000313" key="2">
    <source>
        <dbReference type="Proteomes" id="UP001634007"/>
    </source>
</evidence>
<dbReference type="Proteomes" id="UP001634007">
    <property type="component" value="Unassembled WGS sequence"/>
</dbReference>
<proteinExistence type="predicted"/>
<comment type="caution">
    <text evidence="1">The sequence shown here is derived from an EMBL/GenBank/DDBJ whole genome shotgun (WGS) entry which is preliminary data.</text>
</comment>
<reference evidence="1 2" key="1">
    <citation type="submission" date="2024-11" db="EMBL/GenBank/DDBJ databases">
        <title>Chromosome-level genome assembly of Eucalyptus globulus Labill. provides insights into its genome evolution.</title>
        <authorList>
            <person name="Li X."/>
        </authorList>
    </citation>
    <scope>NUCLEOTIDE SEQUENCE [LARGE SCALE GENOMIC DNA]</scope>
    <source>
        <strain evidence="1">CL2024</strain>
        <tissue evidence="1">Fresh tender leaves</tissue>
    </source>
</reference>
<dbReference type="EMBL" id="JBJKBG010000005">
    <property type="protein sequence ID" value="KAL3739353.1"/>
    <property type="molecule type" value="Genomic_DNA"/>
</dbReference>
<accession>A0ABD3KJ10</accession>